<evidence type="ECO:0000256" key="2">
    <source>
        <dbReference type="ARBA" id="ARBA00022842"/>
    </source>
</evidence>
<evidence type="ECO:0000313" key="5">
    <source>
        <dbReference type="Proteomes" id="UP000663889"/>
    </source>
</evidence>
<keyword evidence="2" id="KW-0460">Magnesium</keyword>
<keyword evidence="3" id="KW-1133">Transmembrane helix</keyword>
<proteinExistence type="predicted"/>
<dbReference type="GO" id="GO:0005524">
    <property type="term" value="F:ATP binding"/>
    <property type="evidence" value="ECO:0007669"/>
    <property type="project" value="InterPro"/>
</dbReference>
<keyword evidence="3" id="KW-0472">Membrane</keyword>
<dbReference type="GO" id="GO:0012505">
    <property type="term" value="C:endomembrane system"/>
    <property type="evidence" value="ECO:0007669"/>
    <property type="project" value="UniProtKB-SubCell"/>
</dbReference>
<dbReference type="InterPro" id="IPR023214">
    <property type="entry name" value="HAD_sf"/>
</dbReference>
<gene>
    <name evidence="4" type="ORF">SEV965_LOCUS30831</name>
</gene>
<protein>
    <submittedName>
        <fullName evidence="4">Uncharacterized protein</fullName>
    </submittedName>
</protein>
<feature type="transmembrane region" description="Helical" evidence="3">
    <location>
        <begin position="110"/>
        <end position="131"/>
    </location>
</feature>
<reference evidence="4" key="1">
    <citation type="submission" date="2021-02" db="EMBL/GenBank/DDBJ databases">
        <authorList>
            <person name="Nowell W R."/>
        </authorList>
    </citation>
    <scope>NUCLEOTIDE SEQUENCE</scope>
</reference>
<dbReference type="PANTHER" id="PTHR24093">
    <property type="entry name" value="CATION TRANSPORTING ATPASE"/>
    <property type="match status" value="1"/>
</dbReference>
<dbReference type="InterPro" id="IPR001757">
    <property type="entry name" value="P_typ_ATPase"/>
</dbReference>
<accession>A0A815K6K0</accession>
<dbReference type="SUPFAM" id="SSF56784">
    <property type="entry name" value="HAD-like"/>
    <property type="match status" value="1"/>
</dbReference>
<dbReference type="Gene3D" id="1.20.1110.10">
    <property type="entry name" value="Calcium-transporting ATPase, transmembrane domain"/>
    <property type="match status" value="1"/>
</dbReference>
<dbReference type="PRINTS" id="PR00119">
    <property type="entry name" value="CATATPASE"/>
</dbReference>
<dbReference type="PANTHER" id="PTHR24093:SF369">
    <property type="entry name" value="CALCIUM-TRANSPORTING ATPASE"/>
    <property type="match status" value="1"/>
</dbReference>
<comment type="subcellular location">
    <subcellularLocation>
        <location evidence="1">Endomembrane system</location>
        <topology evidence="1">Multi-pass membrane protein</topology>
    </subcellularLocation>
</comment>
<dbReference type="InterPro" id="IPR036412">
    <property type="entry name" value="HAD-like_sf"/>
</dbReference>
<dbReference type="PRINTS" id="PR00120">
    <property type="entry name" value="HATPASE"/>
</dbReference>
<dbReference type="GO" id="GO:0016887">
    <property type="term" value="F:ATP hydrolysis activity"/>
    <property type="evidence" value="ECO:0007669"/>
    <property type="project" value="InterPro"/>
</dbReference>
<dbReference type="GO" id="GO:0005886">
    <property type="term" value="C:plasma membrane"/>
    <property type="evidence" value="ECO:0007669"/>
    <property type="project" value="TreeGrafter"/>
</dbReference>
<dbReference type="Gene3D" id="3.40.50.1000">
    <property type="entry name" value="HAD superfamily/HAD-like"/>
    <property type="match status" value="1"/>
</dbReference>
<evidence type="ECO:0000256" key="3">
    <source>
        <dbReference type="SAM" id="Phobius"/>
    </source>
</evidence>
<organism evidence="4 5">
    <name type="scientific">Rotaria sordida</name>
    <dbReference type="NCBI Taxonomy" id="392033"/>
    <lineage>
        <taxon>Eukaryota</taxon>
        <taxon>Metazoa</taxon>
        <taxon>Spiralia</taxon>
        <taxon>Gnathifera</taxon>
        <taxon>Rotifera</taxon>
        <taxon>Eurotatoria</taxon>
        <taxon>Bdelloidea</taxon>
        <taxon>Philodinida</taxon>
        <taxon>Philodinidae</taxon>
        <taxon>Rotaria</taxon>
    </lineage>
</organism>
<dbReference type="Proteomes" id="UP000663889">
    <property type="component" value="Unassembled WGS sequence"/>
</dbReference>
<comment type="caution">
    <text evidence="4">The sequence shown here is derived from an EMBL/GenBank/DDBJ whole genome shotgun (WGS) entry which is preliminary data.</text>
</comment>
<evidence type="ECO:0000256" key="1">
    <source>
        <dbReference type="ARBA" id="ARBA00004127"/>
    </source>
</evidence>
<dbReference type="EMBL" id="CAJNOU010003411">
    <property type="protein sequence ID" value="CAF1389202.1"/>
    <property type="molecule type" value="Genomic_DNA"/>
</dbReference>
<keyword evidence="3" id="KW-0812">Transmembrane</keyword>
<dbReference type="GO" id="GO:0051480">
    <property type="term" value="P:regulation of cytosolic calcium ion concentration"/>
    <property type="evidence" value="ECO:0007669"/>
    <property type="project" value="TreeGrafter"/>
</dbReference>
<sequence>MINVEQNLFDKVWPNLHVLACASSQDKYVLVRGIMASKINPTCETVAITGCHNNDVPALKAADVGFSMGIQDIDAVKQALDIILLDDNFNSIFKAVIWGRNIYDPIAKIFQFKLIVNFVTLLCVFIGACIVKESPLRIVINLIPITCHVPILGTNDVNESVFPVDLDSKEQSRLEASLTQDKTLVSSNKMSSNADFGNGFSFNSNTRTQAILTGWQCLKPSESKFAFETIYDFLRKNSQAEWQAVEGKNYILFYASAGISIEDDIFITINAEAEVVLFKIISDSGSTITTVDFEILKAQIGVKIGSYNGFELYVTLVEGKVFVLDIKIGAGISSGVGINQDSYETKVFGTGYFVGRRIGISVFDSEFGVDFKRFFSDEQWNAVKPLVYTALQATFPQLYVFGQLRAGVSSGVGINQDSYVTKVFGTGYFVGRRIGISVFDSESGVDFKRFFSDEQWNAVKPIV</sequence>
<dbReference type="GO" id="GO:0005388">
    <property type="term" value="F:P-type calcium transporter activity"/>
    <property type="evidence" value="ECO:0007669"/>
    <property type="project" value="TreeGrafter"/>
</dbReference>
<name>A0A815K6K0_9BILA</name>
<dbReference type="AlphaFoldDB" id="A0A815K6K0"/>
<evidence type="ECO:0000313" key="4">
    <source>
        <dbReference type="EMBL" id="CAF1389202.1"/>
    </source>
</evidence>